<evidence type="ECO:0000256" key="4">
    <source>
        <dbReference type="ARBA" id="ARBA00023163"/>
    </source>
</evidence>
<evidence type="ECO:0000256" key="2">
    <source>
        <dbReference type="ARBA" id="ARBA00016807"/>
    </source>
</evidence>
<evidence type="ECO:0000256" key="1">
    <source>
        <dbReference type="ARBA" id="ARBA00011764"/>
    </source>
</evidence>
<evidence type="ECO:0000313" key="8">
    <source>
        <dbReference type="EMBL" id="CAD7446753.1"/>
    </source>
</evidence>
<name>A0A7R9F4R5_9NEOP</name>
<reference evidence="8" key="1">
    <citation type="submission" date="2020-11" db="EMBL/GenBank/DDBJ databases">
        <authorList>
            <person name="Tran Van P."/>
        </authorList>
    </citation>
    <scope>NUCLEOTIDE SEQUENCE</scope>
</reference>
<dbReference type="GO" id="GO:0005634">
    <property type="term" value="C:nucleus"/>
    <property type="evidence" value="ECO:0007669"/>
    <property type="project" value="TreeGrafter"/>
</dbReference>
<comment type="subunit">
    <text evidence="1">Self-associates forming complexes of several hundred monomers.</text>
</comment>
<dbReference type="EMBL" id="OD568272">
    <property type="protein sequence ID" value="CAD7446753.1"/>
    <property type="molecule type" value="Genomic_DNA"/>
</dbReference>
<accession>A0A7R9F4R5</accession>
<evidence type="ECO:0000256" key="3">
    <source>
        <dbReference type="ARBA" id="ARBA00023015"/>
    </source>
</evidence>
<feature type="domain" description="Myb/SANT-like DNA-binding" evidence="7">
    <location>
        <begin position="34"/>
        <end position="98"/>
    </location>
</feature>
<keyword evidence="4" id="KW-0804">Transcription</keyword>
<organism evidence="8">
    <name type="scientific">Timema bartmani</name>
    <dbReference type="NCBI Taxonomy" id="61472"/>
    <lineage>
        <taxon>Eukaryota</taxon>
        <taxon>Metazoa</taxon>
        <taxon>Ecdysozoa</taxon>
        <taxon>Arthropoda</taxon>
        <taxon>Hexapoda</taxon>
        <taxon>Insecta</taxon>
        <taxon>Pterygota</taxon>
        <taxon>Neoptera</taxon>
        <taxon>Polyneoptera</taxon>
        <taxon>Phasmatodea</taxon>
        <taxon>Timematodea</taxon>
        <taxon>Timematoidea</taxon>
        <taxon>Timematidae</taxon>
        <taxon>Timema</taxon>
    </lineage>
</organism>
<protein>
    <recommendedName>
        <fullName evidence="2">Regulatory protein zeste</fullName>
    </recommendedName>
</protein>
<dbReference type="InterPro" id="IPR028002">
    <property type="entry name" value="Myb_DNA-bind_5"/>
</dbReference>
<proteinExistence type="predicted"/>
<feature type="region of interest" description="Disordered" evidence="6">
    <location>
        <begin position="172"/>
        <end position="220"/>
    </location>
</feature>
<comment type="function">
    <text evidence="5">Involved in transvection phenomena (= synapsis-dependent gene expression), where the synaptic pairing of chromosomes carrying genes with which zeste interacts influences the expression of these genes. Zeste binds to DNA and stimulates transcription from a nearby promoter.</text>
</comment>
<evidence type="ECO:0000259" key="7">
    <source>
        <dbReference type="Pfam" id="PF13873"/>
    </source>
</evidence>
<dbReference type="Pfam" id="PF13873">
    <property type="entry name" value="Myb_DNA-bind_5"/>
    <property type="match status" value="1"/>
</dbReference>
<dbReference type="PANTHER" id="PTHR23098">
    <property type="entry name" value="AGAP001331-PA-RELATED"/>
    <property type="match status" value="1"/>
</dbReference>
<sequence>MSTNKEERLPRTGYRGSIPSARKLAAVPLRSNAELVDYMSNHLELASGRFSCPMGNAAIEQQWEVLASLLEEFGPKKTTTQWKTVWRDLKCRARARLADLNRASKATGNNSKAVPPLTELERKVLAIIGTVCSIGDPSTRERGLNTVVSEELTLPDLSFPLTAELYVLEPTAGVSTPEERDVEPIAGPAGVSTPLERESLRTPARRLSTDPPMAKRRRTDVQELDDTVKIFKIIQEDNNSSYKEIATSISNLSSSLASNQQVQASNISQLVAVQQEANKLTQESIGVQREQTRQIMEPFVQFINDQ</sequence>
<dbReference type="PANTHER" id="PTHR23098:SF16">
    <property type="entry name" value="REGULATORY PROTEIN ZESTE"/>
    <property type="match status" value="1"/>
</dbReference>
<evidence type="ECO:0000256" key="6">
    <source>
        <dbReference type="SAM" id="MobiDB-lite"/>
    </source>
</evidence>
<keyword evidence="3" id="KW-0805">Transcription regulation</keyword>
<gene>
    <name evidence="8" type="ORF">TBIB3V08_LOCUS9077</name>
</gene>
<dbReference type="AlphaFoldDB" id="A0A7R9F4R5"/>
<evidence type="ECO:0000256" key="5">
    <source>
        <dbReference type="ARBA" id="ARBA00025466"/>
    </source>
</evidence>